<keyword evidence="1" id="KW-0880">Kelch repeat</keyword>
<evidence type="ECO:0000256" key="3">
    <source>
        <dbReference type="SAM" id="MobiDB-lite"/>
    </source>
</evidence>
<dbReference type="InterPro" id="IPR015915">
    <property type="entry name" value="Kelch-typ_b-propeller"/>
</dbReference>
<dbReference type="SUPFAM" id="SSF117281">
    <property type="entry name" value="Kelch motif"/>
    <property type="match status" value="1"/>
</dbReference>
<evidence type="ECO:0000256" key="4">
    <source>
        <dbReference type="SAM" id="Phobius"/>
    </source>
</evidence>
<evidence type="ECO:0000313" key="6">
    <source>
        <dbReference type="Proteomes" id="UP001373714"/>
    </source>
</evidence>
<feature type="transmembrane region" description="Helical" evidence="4">
    <location>
        <begin position="467"/>
        <end position="489"/>
    </location>
</feature>
<reference evidence="5 6" key="1">
    <citation type="submission" date="2019-10" db="EMBL/GenBank/DDBJ databases">
        <authorList>
            <person name="Palmer J.M."/>
        </authorList>
    </citation>
    <scope>NUCLEOTIDE SEQUENCE [LARGE SCALE GENOMIC DNA]</scope>
    <source>
        <strain evidence="5 6">TWF730</strain>
    </source>
</reference>
<keyword evidence="2" id="KW-0677">Repeat</keyword>
<gene>
    <name evidence="5" type="ORF">TWF730_010413</name>
</gene>
<name>A0AAV9UQQ1_9PEZI</name>
<dbReference type="Proteomes" id="UP001373714">
    <property type="component" value="Unassembled WGS sequence"/>
</dbReference>
<keyword evidence="4" id="KW-0812">Transmembrane</keyword>
<evidence type="ECO:0008006" key="7">
    <source>
        <dbReference type="Google" id="ProtNLM"/>
    </source>
</evidence>
<accession>A0AAV9UQQ1</accession>
<dbReference type="AlphaFoldDB" id="A0AAV9UQQ1"/>
<dbReference type="PANTHER" id="PTHR46228:SF2">
    <property type="entry name" value="KELCH REPEAT PROTEIN (AFU_ORTHOLOGUE AFUA_4G14350)"/>
    <property type="match status" value="1"/>
</dbReference>
<keyword evidence="4" id="KW-0472">Membrane</keyword>
<evidence type="ECO:0000313" key="5">
    <source>
        <dbReference type="EMBL" id="KAK6346080.1"/>
    </source>
</evidence>
<evidence type="ECO:0000256" key="1">
    <source>
        <dbReference type="ARBA" id="ARBA00022441"/>
    </source>
</evidence>
<comment type="caution">
    <text evidence="5">The sequence shown here is derived from an EMBL/GenBank/DDBJ whole genome shotgun (WGS) entry which is preliminary data.</text>
</comment>
<proteinExistence type="predicted"/>
<dbReference type="CDD" id="cd12087">
    <property type="entry name" value="TM_EGFR-like"/>
    <property type="match status" value="1"/>
</dbReference>
<dbReference type="EMBL" id="JAVHNS010000008">
    <property type="protein sequence ID" value="KAK6346080.1"/>
    <property type="molecule type" value="Genomic_DNA"/>
</dbReference>
<feature type="region of interest" description="Disordered" evidence="3">
    <location>
        <begin position="527"/>
        <end position="562"/>
    </location>
</feature>
<keyword evidence="6" id="KW-1185">Reference proteome</keyword>
<dbReference type="PANTHER" id="PTHR46228">
    <property type="entry name" value="KELCH DOMAIN-CONTAINING PROTEIN"/>
    <property type="match status" value="1"/>
</dbReference>
<organism evidence="5 6">
    <name type="scientific">Orbilia blumenaviensis</name>
    <dbReference type="NCBI Taxonomy" id="1796055"/>
    <lineage>
        <taxon>Eukaryota</taxon>
        <taxon>Fungi</taxon>
        <taxon>Dikarya</taxon>
        <taxon>Ascomycota</taxon>
        <taxon>Pezizomycotina</taxon>
        <taxon>Orbiliomycetes</taxon>
        <taxon>Orbiliales</taxon>
        <taxon>Orbiliaceae</taxon>
        <taxon>Orbilia</taxon>
    </lineage>
</organism>
<keyword evidence="4" id="KW-1133">Transmembrane helix</keyword>
<evidence type="ECO:0000256" key="2">
    <source>
        <dbReference type="ARBA" id="ARBA00022737"/>
    </source>
</evidence>
<sequence length="562" mass="62609">MSRADRLQLCSFYDQRVHIFNETLYFMGGSYLDSSDIKPSTVQKLNKIDLSSELRVDGLINQTRIQTEDAPDELTDKDVTNGGIFFYDETNLWTFGAVGRGDIPSQVDQTDRMYRYDALQNQWSPDRIEGGEYQWFNNSNGFYATAPDGRNWYGGGTGIGTWSRKPGVLFFEGNSTTPKWSFIKESDDFESLPTPSTLAGGAVYLPIGEEGIIVLLGGWDTTKQGNQFQKGTGLDWDLRPLSDIFVYDIARNFWTLIPAKGDLPDMRAEFCLVVNSSQDGRYHNIVMYGGWNQLKGQAYADVWVLSLPSFRWINIADENNPDTRPSKNDINNPRIGNVGRTRHRCNLFKNTQMIVTGGIVSQFSDIKLNIDACNSSHPPIMVMDTSRFVWKASITPDEQNYTVPGQITSAVRERTEPDEGWPNDRLRQIFAAASSSITATPTPSSTSPPNPTETVFYEKEGLSTGRIAGIAAGGIVILVILIAGLAILFRRRKQSEPVLPAPYDYFSTNAQTPIWYKAELPVDDLRAELPGDSLGQGLPVTPPKPPTPTDYHQNASPLPIPK</sequence>
<dbReference type="Gene3D" id="2.120.10.80">
    <property type="entry name" value="Kelch-type beta propeller"/>
    <property type="match status" value="1"/>
</dbReference>
<protein>
    <recommendedName>
        <fullName evidence="7">Kelch repeat-containing protein</fullName>
    </recommendedName>
</protein>